<keyword evidence="7 10" id="KW-0274">FAD</keyword>
<keyword evidence="6 10" id="KW-0819">tRNA processing</keyword>
<dbReference type="NCBIfam" id="NF003739">
    <property type="entry name" value="PRK05335.1"/>
    <property type="match status" value="1"/>
</dbReference>
<dbReference type="InterPro" id="IPR002218">
    <property type="entry name" value="MnmG-rel"/>
</dbReference>
<comment type="subcellular location">
    <subcellularLocation>
        <location evidence="10">Cytoplasm</location>
    </subcellularLocation>
</comment>
<keyword evidence="8 10" id="KW-0521">NADP</keyword>
<organism evidence="12 13">
    <name type="scientific">Candidatus Stercoripulliclostridium merdigallinarum</name>
    <dbReference type="NCBI Taxonomy" id="2840951"/>
    <lineage>
        <taxon>Bacteria</taxon>
        <taxon>Bacillati</taxon>
        <taxon>Bacillota</taxon>
        <taxon>Clostridia</taxon>
        <taxon>Eubacteriales</taxon>
        <taxon>Candidatus Stercoripulliclostridium</taxon>
    </lineage>
</organism>
<comment type="catalytic activity">
    <reaction evidence="10">
        <text>uridine(54) in tRNA + (6R)-5,10-methylene-5,6,7,8-tetrahydrofolate + NADPH + H(+) = 5-methyluridine(54) in tRNA + (6S)-5,6,7,8-tetrahydrofolate + NADP(+)</text>
        <dbReference type="Rhea" id="RHEA:62372"/>
        <dbReference type="Rhea" id="RHEA-COMP:10167"/>
        <dbReference type="Rhea" id="RHEA-COMP:10193"/>
        <dbReference type="ChEBI" id="CHEBI:15378"/>
        <dbReference type="ChEBI" id="CHEBI:15636"/>
        <dbReference type="ChEBI" id="CHEBI:57453"/>
        <dbReference type="ChEBI" id="CHEBI:57783"/>
        <dbReference type="ChEBI" id="CHEBI:58349"/>
        <dbReference type="ChEBI" id="CHEBI:65315"/>
        <dbReference type="ChEBI" id="CHEBI:74447"/>
        <dbReference type="EC" id="2.1.1.74"/>
    </reaction>
</comment>
<dbReference type="InterPro" id="IPR040131">
    <property type="entry name" value="MnmG_N"/>
</dbReference>
<evidence type="ECO:0000256" key="3">
    <source>
        <dbReference type="ARBA" id="ARBA00022603"/>
    </source>
</evidence>
<dbReference type="PANTHER" id="PTHR11806">
    <property type="entry name" value="GLUCOSE INHIBITED DIVISION PROTEIN A"/>
    <property type="match status" value="1"/>
</dbReference>
<evidence type="ECO:0000256" key="10">
    <source>
        <dbReference type="HAMAP-Rule" id="MF_01037"/>
    </source>
</evidence>
<dbReference type="PANTHER" id="PTHR11806:SF2">
    <property type="entry name" value="METHYLENETETRAHYDROFOLATE--TRNA-(URACIL-5-)-METHYLTRANSFERASE TRMFO"/>
    <property type="match status" value="1"/>
</dbReference>
<accession>A0A9D1MHA6</accession>
<dbReference type="Proteomes" id="UP000824094">
    <property type="component" value="Unassembled WGS sequence"/>
</dbReference>
<dbReference type="HAMAP" id="MF_01037">
    <property type="entry name" value="TrmFO"/>
    <property type="match status" value="1"/>
</dbReference>
<keyword evidence="9 10" id="KW-0520">NAD</keyword>
<evidence type="ECO:0000256" key="1">
    <source>
        <dbReference type="ARBA" id="ARBA00001974"/>
    </source>
</evidence>
<dbReference type="AlphaFoldDB" id="A0A9D1MHA6"/>
<dbReference type="NCBIfam" id="TIGR00137">
    <property type="entry name" value="gid_trmFO"/>
    <property type="match status" value="1"/>
</dbReference>
<comment type="caution">
    <text evidence="12">The sequence shown here is derived from an EMBL/GenBank/DDBJ whole genome shotgun (WGS) entry which is preliminary data.</text>
</comment>
<dbReference type="EMBL" id="DVNF01000046">
    <property type="protein sequence ID" value="HIU60029.1"/>
    <property type="molecule type" value="Genomic_DNA"/>
</dbReference>
<dbReference type="InterPro" id="IPR036188">
    <property type="entry name" value="FAD/NAD-bd_sf"/>
</dbReference>
<dbReference type="GO" id="GO:0005829">
    <property type="term" value="C:cytosol"/>
    <property type="evidence" value="ECO:0007669"/>
    <property type="project" value="TreeGrafter"/>
</dbReference>
<protein>
    <recommendedName>
        <fullName evidence="10">Methylenetetrahydrofolate--tRNA-(uracil-5-)-methyltransferase TrmFO</fullName>
        <ecNumber evidence="10">2.1.1.74</ecNumber>
    </recommendedName>
    <alternativeName>
        <fullName evidence="10">Folate-dependent tRNA (uracil-5-)-methyltransferase</fullName>
    </alternativeName>
    <alternativeName>
        <fullName evidence="10">Folate-dependent tRNA(M-5-U54)-methyltransferase</fullName>
    </alternativeName>
</protein>
<keyword evidence="2 10" id="KW-0963">Cytoplasm</keyword>
<keyword evidence="4 10" id="KW-0285">Flavoprotein</keyword>
<keyword evidence="3 10" id="KW-0489">Methyltransferase</keyword>
<dbReference type="GO" id="GO:0047151">
    <property type="term" value="F:tRNA (uracil(54)-C5)-methyltransferase activity, 5,10-methylenetetrahydrofolate-dependent"/>
    <property type="evidence" value="ECO:0007669"/>
    <property type="project" value="UniProtKB-UniRule"/>
</dbReference>
<dbReference type="GO" id="GO:0002098">
    <property type="term" value="P:tRNA wobble uridine modification"/>
    <property type="evidence" value="ECO:0007669"/>
    <property type="project" value="TreeGrafter"/>
</dbReference>
<evidence type="ECO:0000256" key="7">
    <source>
        <dbReference type="ARBA" id="ARBA00022827"/>
    </source>
</evidence>
<feature type="domain" description="MnmG N-terminal" evidence="11">
    <location>
        <begin position="3"/>
        <end position="360"/>
    </location>
</feature>
<evidence type="ECO:0000313" key="12">
    <source>
        <dbReference type="EMBL" id="HIU60029.1"/>
    </source>
</evidence>
<dbReference type="GO" id="GO:0050660">
    <property type="term" value="F:flavin adenine dinucleotide binding"/>
    <property type="evidence" value="ECO:0007669"/>
    <property type="project" value="UniProtKB-UniRule"/>
</dbReference>
<evidence type="ECO:0000313" key="13">
    <source>
        <dbReference type="Proteomes" id="UP000824094"/>
    </source>
</evidence>
<reference evidence="12" key="2">
    <citation type="journal article" date="2021" name="PeerJ">
        <title>Extensive microbial diversity within the chicken gut microbiome revealed by metagenomics and culture.</title>
        <authorList>
            <person name="Gilroy R."/>
            <person name="Ravi A."/>
            <person name="Getino M."/>
            <person name="Pursley I."/>
            <person name="Horton D.L."/>
            <person name="Alikhan N.F."/>
            <person name="Baker D."/>
            <person name="Gharbi K."/>
            <person name="Hall N."/>
            <person name="Watson M."/>
            <person name="Adriaenssens E.M."/>
            <person name="Foster-Nyarko E."/>
            <person name="Jarju S."/>
            <person name="Secka A."/>
            <person name="Antonio M."/>
            <person name="Oren A."/>
            <person name="Chaudhuri R.R."/>
            <person name="La Ragione R."/>
            <person name="Hildebrand F."/>
            <person name="Pallen M.J."/>
        </authorList>
    </citation>
    <scope>NUCLEOTIDE SEQUENCE</scope>
    <source>
        <strain evidence="12">18911</strain>
    </source>
</reference>
<evidence type="ECO:0000256" key="4">
    <source>
        <dbReference type="ARBA" id="ARBA00022630"/>
    </source>
</evidence>
<evidence type="ECO:0000256" key="9">
    <source>
        <dbReference type="ARBA" id="ARBA00023027"/>
    </source>
</evidence>
<name>A0A9D1MHA6_9FIRM</name>
<dbReference type="SUPFAM" id="SSF51905">
    <property type="entry name" value="FAD/NAD(P)-binding domain"/>
    <property type="match status" value="1"/>
</dbReference>
<proteinExistence type="inferred from homology"/>
<evidence type="ECO:0000256" key="8">
    <source>
        <dbReference type="ARBA" id="ARBA00022857"/>
    </source>
</evidence>
<reference evidence="12" key="1">
    <citation type="submission" date="2020-10" db="EMBL/GenBank/DDBJ databases">
        <authorList>
            <person name="Gilroy R."/>
        </authorList>
    </citation>
    <scope>NUCLEOTIDE SEQUENCE</scope>
    <source>
        <strain evidence="12">18911</strain>
    </source>
</reference>
<comment type="similarity">
    <text evidence="10">Belongs to the MnmG family. TrmFO subfamily.</text>
</comment>
<dbReference type="Pfam" id="PF01134">
    <property type="entry name" value="GIDA"/>
    <property type="match status" value="1"/>
</dbReference>
<keyword evidence="5 10" id="KW-0808">Transferase</keyword>
<evidence type="ECO:0000256" key="5">
    <source>
        <dbReference type="ARBA" id="ARBA00022679"/>
    </source>
</evidence>
<dbReference type="InterPro" id="IPR004417">
    <property type="entry name" value="TrmFO"/>
</dbReference>
<gene>
    <name evidence="10 12" type="primary">trmFO</name>
    <name evidence="12" type="ORF">IAB05_01415</name>
</gene>
<evidence type="ECO:0000259" key="11">
    <source>
        <dbReference type="Pfam" id="PF01134"/>
    </source>
</evidence>
<dbReference type="GO" id="GO:0030488">
    <property type="term" value="P:tRNA methylation"/>
    <property type="evidence" value="ECO:0007669"/>
    <property type="project" value="TreeGrafter"/>
</dbReference>
<dbReference type="Gene3D" id="3.50.50.60">
    <property type="entry name" value="FAD/NAD(P)-binding domain"/>
    <property type="match status" value="2"/>
</dbReference>
<sequence>MTVKVIGAGLAGAEAAYQLAKRGVAVELYEMRPGVSTPVHKGGDIAELVCSNSLKSTDVGTAQGELKAELGMLDSAIMRTAYASAVPAGGALAVDRKLFSAAVEEILKSTNKVTVIRKEVTRIEDNSIIATGPLTSESMGKAISDIIPERLYFYDAAAPIITAASIDYDNAFFAARYGKGDADYLNCPMNREEYLAFREALTGAEKVIAKDFEKGELFEGCMPIEELARRGEDAMRFGPLRPVGIYDRDNKRAYAVVQLRKEDNYEHLYNIVGFQTNLKFPEQKRVFSMIPALKNAEFVRYGVMHRNTYIRSPGFLEGDFSVKGRQNLFFAGQITGVEGYLESAASGLIAGISMAEKLNGGSGILLPETTVIGGLQRYISEYRGNFQPMHVSFMLLPQITGIRDKQARKRAYSERATADLKKYLQERDI</sequence>
<feature type="binding site" evidence="10">
    <location>
        <begin position="7"/>
        <end position="12"/>
    </location>
    <ligand>
        <name>FAD</name>
        <dbReference type="ChEBI" id="CHEBI:57692"/>
    </ligand>
</feature>
<evidence type="ECO:0000256" key="2">
    <source>
        <dbReference type="ARBA" id="ARBA00022490"/>
    </source>
</evidence>
<comment type="function">
    <text evidence="10">Catalyzes the folate-dependent formation of 5-methyl-uridine at position 54 (M-5-U54) in all tRNAs.</text>
</comment>
<comment type="catalytic activity">
    <reaction evidence="10">
        <text>uridine(54) in tRNA + (6R)-5,10-methylene-5,6,7,8-tetrahydrofolate + NADH + H(+) = 5-methyluridine(54) in tRNA + (6S)-5,6,7,8-tetrahydrofolate + NAD(+)</text>
        <dbReference type="Rhea" id="RHEA:16873"/>
        <dbReference type="Rhea" id="RHEA-COMP:10167"/>
        <dbReference type="Rhea" id="RHEA-COMP:10193"/>
        <dbReference type="ChEBI" id="CHEBI:15378"/>
        <dbReference type="ChEBI" id="CHEBI:15636"/>
        <dbReference type="ChEBI" id="CHEBI:57453"/>
        <dbReference type="ChEBI" id="CHEBI:57540"/>
        <dbReference type="ChEBI" id="CHEBI:57945"/>
        <dbReference type="ChEBI" id="CHEBI:65315"/>
        <dbReference type="ChEBI" id="CHEBI:74447"/>
        <dbReference type="EC" id="2.1.1.74"/>
    </reaction>
</comment>
<dbReference type="EC" id="2.1.1.74" evidence="10"/>
<evidence type="ECO:0000256" key="6">
    <source>
        <dbReference type="ARBA" id="ARBA00022694"/>
    </source>
</evidence>
<comment type="cofactor">
    <cofactor evidence="1 10">
        <name>FAD</name>
        <dbReference type="ChEBI" id="CHEBI:57692"/>
    </cofactor>
</comment>